<evidence type="ECO:0000259" key="2">
    <source>
        <dbReference type="PROSITE" id="PS50097"/>
    </source>
</evidence>
<reference evidence="3 4" key="1">
    <citation type="journal article" date="2015" name="Sci. Rep.">
        <title>Chromosome-level genome map provides insights into diverse defense mechanisms in the medicinal fungus Ganoderma sinense.</title>
        <authorList>
            <person name="Zhu Y."/>
            <person name="Xu J."/>
            <person name="Sun C."/>
            <person name="Zhou S."/>
            <person name="Xu H."/>
            <person name="Nelson D.R."/>
            <person name="Qian J."/>
            <person name="Song J."/>
            <person name="Luo H."/>
            <person name="Xiang L."/>
            <person name="Li Y."/>
            <person name="Xu Z."/>
            <person name="Ji A."/>
            <person name="Wang L."/>
            <person name="Lu S."/>
            <person name="Hayward A."/>
            <person name="Sun W."/>
            <person name="Li X."/>
            <person name="Schwartz D.C."/>
            <person name="Wang Y."/>
            <person name="Chen S."/>
        </authorList>
    </citation>
    <scope>NUCLEOTIDE SEQUENCE [LARGE SCALE GENOMIC DNA]</scope>
    <source>
        <strain evidence="3 4">ZZ0214-1</strain>
    </source>
</reference>
<feature type="region of interest" description="Disordered" evidence="1">
    <location>
        <begin position="1"/>
        <end position="249"/>
    </location>
</feature>
<protein>
    <recommendedName>
        <fullName evidence="2">BTB domain-containing protein</fullName>
    </recommendedName>
</protein>
<comment type="caution">
    <text evidence="3">The sequence shown here is derived from an EMBL/GenBank/DDBJ whole genome shotgun (WGS) entry which is preliminary data.</text>
</comment>
<sequence length="468" mass="51148">MEPISRLPSPWGPDSSPLPSPCPPPSPTYWTPYEGTPASRKDVTHARSLPLIPSQDRHPQLRTNTTFSPLPEHPDFLRGLQSHPMIIQRADPSWRAPSPTPSMEIVPLQKLDDHTSDPVPFPMSSGFTSPDLCPSPRPLPSLGSSRVGIRSLPTTTDSSPARTPDPAPGAFPALSSFAAPPPPPPLPNPAKNSGQVILKTPSPPTKKALPRPRLPALRRSTENPTATAPGNRPRSTESASSSSGSSAAGCPKHPQFYMQASMVVLKVEGTLYRVHKYLLEQHSDFFRGVLSDDADAMGHSDDRPLPLPENITRQAFDTLLSFMYTGIYDPASITLPDWVSLLRISTLLQFARVRACAIRQLSSRRAALAPVDAILLAREHDIPAWLGPSYAELVRRPAPLDDGEAERLGARVTARVGRAREVLRAEEYALYQQRRDGPGSKYTPSERPDEQLVARAVNEVFQLQPVET</sequence>
<dbReference type="InterPro" id="IPR000210">
    <property type="entry name" value="BTB/POZ_dom"/>
</dbReference>
<dbReference type="SUPFAM" id="SSF54695">
    <property type="entry name" value="POZ domain"/>
    <property type="match status" value="1"/>
</dbReference>
<dbReference type="Proteomes" id="UP000230002">
    <property type="component" value="Unassembled WGS sequence"/>
</dbReference>
<dbReference type="PROSITE" id="PS50097">
    <property type="entry name" value="BTB"/>
    <property type="match status" value="1"/>
</dbReference>
<evidence type="ECO:0000313" key="4">
    <source>
        <dbReference type="Proteomes" id="UP000230002"/>
    </source>
</evidence>
<proteinExistence type="predicted"/>
<dbReference type="STRING" id="1077348.A0A2G8S550"/>
<organism evidence="3 4">
    <name type="scientific">Ganoderma sinense ZZ0214-1</name>
    <dbReference type="NCBI Taxonomy" id="1077348"/>
    <lineage>
        <taxon>Eukaryota</taxon>
        <taxon>Fungi</taxon>
        <taxon>Dikarya</taxon>
        <taxon>Basidiomycota</taxon>
        <taxon>Agaricomycotina</taxon>
        <taxon>Agaricomycetes</taxon>
        <taxon>Polyporales</taxon>
        <taxon>Polyporaceae</taxon>
        <taxon>Ganoderma</taxon>
    </lineage>
</organism>
<dbReference type="OrthoDB" id="2593747at2759"/>
<evidence type="ECO:0000313" key="3">
    <source>
        <dbReference type="EMBL" id="PIL28854.1"/>
    </source>
</evidence>
<accession>A0A2G8S550</accession>
<feature type="compositionally biased region" description="Polar residues" evidence="1">
    <location>
        <begin position="152"/>
        <end position="161"/>
    </location>
</feature>
<feature type="compositionally biased region" description="Low complexity" evidence="1">
    <location>
        <begin position="238"/>
        <end position="249"/>
    </location>
</feature>
<feature type="compositionally biased region" description="Pro residues" evidence="1">
    <location>
        <begin position="179"/>
        <end position="188"/>
    </location>
</feature>
<dbReference type="CDD" id="cd18186">
    <property type="entry name" value="BTB_POZ_ZBTB_KLHL-like"/>
    <property type="match status" value="1"/>
</dbReference>
<feature type="domain" description="BTB" evidence="2">
    <location>
        <begin position="261"/>
        <end position="332"/>
    </location>
</feature>
<dbReference type="AlphaFoldDB" id="A0A2G8S550"/>
<feature type="compositionally biased region" description="Pro residues" evidence="1">
    <location>
        <begin position="16"/>
        <end position="27"/>
    </location>
</feature>
<gene>
    <name evidence="3" type="ORF">GSI_08900</name>
</gene>
<dbReference type="Gene3D" id="3.30.710.10">
    <property type="entry name" value="Potassium Channel Kv1.1, Chain A"/>
    <property type="match status" value="1"/>
</dbReference>
<dbReference type="SMART" id="SM00225">
    <property type="entry name" value="BTB"/>
    <property type="match status" value="1"/>
</dbReference>
<name>A0A2G8S550_9APHY</name>
<keyword evidence="4" id="KW-1185">Reference proteome</keyword>
<dbReference type="EMBL" id="AYKW01000023">
    <property type="protein sequence ID" value="PIL28854.1"/>
    <property type="molecule type" value="Genomic_DNA"/>
</dbReference>
<dbReference type="InterPro" id="IPR011333">
    <property type="entry name" value="SKP1/BTB/POZ_sf"/>
</dbReference>
<dbReference type="Pfam" id="PF00651">
    <property type="entry name" value="BTB"/>
    <property type="match status" value="1"/>
</dbReference>
<evidence type="ECO:0000256" key="1">
    <source>
        <dbReference type="SAM" id="MobiDB-lite"/>
    </source>
</evidence>